<dbReference type="HAMAP" id="MF_01368">
    <property type="entry name" value="Ribosomal_bL17"/>
    <property type="match status" value="1"/>
</dbReference>
<dbReference type="NCBIfam" id="TIGR00059">
    <property type="entry name" value="L17"/>
    <property type="match status" value="1"/>
</dbReference>
<comment type="caution">
    <text evidence="7">The sequence shown here is derived from an EMBL/GenBank/DDBJ whole genome shotgun (WGS) entry which is preliminary data.</text>
</comment>
<reference evidence="7" key="1">
    <citation type="submission" date="2020-07" db="EMBL/GenBank/DDBJ databases">
        <title>Huge and variable diversity of episymbiotic CPR bacteria and DPANN archaea in groundwater ecosystems.</title>
        <authorList>
            <person name="He C.Y."/>
            <person name="Keren R."/>
            <person name="Whittaker M."/>
            <person name="Farag I.F."/>
            <person name="Doudna J."/>
            <person name="Cate J.H.D."/>
            <person name="Banfield J.F."/>
        </authorList>
    </citation>
    <scope>NUCLEOTIDE SEQUENCE</scope>
    <source>
        <strain evidence="7">NC_groundwater_717_Ag_S-0.2um_59_8</strain>
    </source>
</reference>
<dbReference type="AlphaFoldDB" id="A0A932GME6"/>
<evidence type="ECO:0000256" key="5">
    <source>
        <dbReference type="RuleBase" id="RU000660"/>
    </source>
</evidence>
<evidence type="ECO:0000313" key="8">
    <source>
        <dbReference type="Proteomes" id="UP000741360"/>
    </source>
</evidence>
<dbReference type="GO" id="GO:0006412">
    <property type="term" value="P:translation"/>
    <property type="evidence" value="ECO:0007669"/>
    <property type="project" value="UniProtKB-UniRule"/>
</dbReference>
<accession>A0A932GME6</accession>
<dbReference type="GO" id="GO:0003735">
    <property type="term" value="F:structural constituent of ribosome"/>
    <property type="evidence" value="ECO:0007669"/>
    <property type="project" value="InterPro"/>
</dbReference>
<dbReference type="GO" id="GO:0022625">
    <property type="term" value="C:cytosolic large ribosomal subunit"/>
    <property type="evidence" value="ECO:0007669"/>
    <property type="project" value="TreeGrafter"/>
</dbReference>
<feature type="compositionally biased region" description="Basic and acidic residues" evidence="6">
    <location>
        <begin position="125"/>
        <end position="146"/>
    </location>
</feature>
<evidence type="ECO:0000256" key="2">
    <source>
        <dbReference type="ARBA" id="ARBA00022980"/>
    </source>
</evidence>
<dbReference type="Pfam" id="PF01196">
    <property type="entry name" value="Ribosomal_L17"/>
    <property type="match status" value="1"/>
</dbReference>
<dbReference type="Gene3D" id="3.90.1030.10">
    <property type="entry name" value="Ribosomal protein L17"/>
    <property type="match status" value="1"/>
</dbReference>
<dbReference type="SUPFAM" id="SSF64263">
    <property type="entry name" value="Prokaryotic ribosomal protein L17"/>
    <property type="match status" value="1"/>
</dbReference>
<evidence type="ECO:0000256" key="3">
    <source>
        <dbReference type="ARBA" id="ARBA00023274"/>
    </source>
</evidence>
<proteinExistence type="inferred from homology"/>
<evidence type="ECO:0000313" key="7">
    <source>
        <dbReference type="EMBL" id="MBI3013593.1"/>
    </source>
</evidence>
<organism evidence="7 8">
    <name type="scientific">Tectimicrobiota bacterium</name>
    <dbReference type="NCBI Taxonomy" id="2528274"/>
    <lineage>
        <taxon>Bacteria</taxon>
        <taxon>Pseudomonadati</taxon>
        <taxon>Nitrospinota/Tectimicrobiota group</taxon>
        <taxon>Candidatus Tectimicrobiota</taxon>
    </lineage>
</organism>
<dbReference type="PROSITE" id="PS01167">
    <property type="entry name" value="RIBOSOMAL_L17"/>
    <property type="match status" value="1"/>
</dbReference>
<name>A0A932GME6_UNCTE</name>
<evidence type="ECO:0000256" key="4">
    <source>
        <dbReference type="HAMAP-Rule" id="MF_01368"/>
    </source>
</evidence>
<dbReference type="PANTHER" id="PTHR14413:SF16">
    <property type="entry name" value="LARGE RIBOSOMAL SUBUNIT PROTEIN BL17M"/>
    <property type="match status" value="1"/>
</dbReference>
<evidence type="ECO:0000256" key="1">
    <source>
        <dbReference type="ARBA" id="ARBA00008777"/>
    </source>
</evidence>
<gene>
    <name evidence="4 7" type="primary">rplQ</name>
    <name evidence="7" type="ORF">HYY65_00685</name>
</gene>
<dbReference type="InterPro" id="IPR036373">
    <property type="entry name" value="Ribosomal_bL17_sf"/>
</dbReference>
<evidence type="ECO:0000256" key="6">
    <source>
        <dbReference type="SAM" id="MobiDB-lite"/>
    </source>
</evidence>
<dbReference type="InterPro" id="IPR000456">
    <property type="entry name" value="Ribosomal_bL17"/>
</dbReference>
<dbReference type="Proteomes" id="UP000741360">
    <property type="component" value="Unassembled WGS sequence"/>
</dbReference>
<feature type="region of interest" description="Disordered" evidence="6">
    <location>
        <begin position="125"/>
        <end position="161"/>
    </location>
</feature>
<protein>
    <recommendedName>
        <fullName evidence="4">Large ribosomal subunit protein bL17</fullName>
    </recommendedName>
</protein>
<keyword evidence="3 4" id="KW-0687">Ribonucleoprotein</keyword>
<sequence>MRHQKSGRKLGRNSSSRSALMRNLVTSLLEHEHIETTEAKAKELRSWADKLITLGKKGGLHAHRRALQVLRSKVVAHKLFTALASRYATRPGGYTRIYKIRPRVGDNASMAIIELVDRVVELEKKVKKKGEGGKTSEGKVRAESSKSKKAASAAGRERGKK</sequence>
<comment type="subunit">
    <text evidence="4">Part of the 50S ribosomal subunit. Contacts protein L32.</text>
</comment>
<dbReference type="FunFam" id="3.90.1030.10:FF:000001">
    <property type="entry name" value="50S ribosomal protein L17"/>
    <property type="match status" value="1"/>
</dbReference>
<dbReference type="InterPro" id="IPR047859">
    <property type="entry name" value="Ribosomal_bL17_CS"/>
</dbReference>
<dbReference type="PANTHER" id="PTHR14413">
    <property type="entry name" value="RIBOSOMAL PROTEIN L17"/>
    <property type="match status" value="1"/>
</dbReference>
<keyword evidence="2 4" id="KW-0689">Ribosomal protein</keyword>
<comment type="similarity">
    <text evidence="1 4 5">Belongs to the bacterial ribosomal protein bL17 family.</text>
</comment>
<dbReference type="EMBL" id="JACPSX010000010">
    <property type="protein sequence ID" value="MBI3013593.1"/>
    <property type="molecule type" value="Genomic_DNA"/>
</dbReference>